<comment type="similarity">
    <text evidence="2">Belongs to the prokaryotic/mitochondrial release factor family.</text>
</comment>
<dbReference type="Proteomes" id="UP001301769">
    <property type="component" value="Unassembled WGS sequence"/>
</dbReference>
<comment type="subcellular location">
    <subcellularLocation>
        <location evidence="1">Mitochondrion</location>
    </subcellularLocation>
</comment>
<dbReference type="InterPro" id="IPR045853">
    <property type="entry name" value="Pep_chain_release_fac_I_sf"/>
</dbReference>
<dbReference type="EMBL" id="MU858048">
    <property type="protein sequence ID" value="KAK4219530.1"/>
    <property type="molecule type" value="Genomic_DNA"/>
</dbReference>
<reference evidence="7" key="2">
    <citation type="submission" date="2023-05" db="EMBL/GenBank/DDBJ databases">
        <authorList>
            <consortium name="Lawrence Berkeley National Laboratory"/>
            <person name="Steindorff A."/>
            <person name="Hensen N."/>
            <person name="Bonometti L."/>
            <person name="Westerberg I."/>
            <person name="Brannstrom I.O."/>
            <person name="Guillou S."/>
            <person name="Cros-Aarteil S."/>
            <person name="Calhoun S."/>
            <person name="Haridas S."/>
            <person name="Kuo A."/>
            <person name="Mondo S."/>
            <person name="Pangilinan J."/>
            <person name="Riley R."/>
            <person name="Labutti K."/>
            <person name="Andreopoulos B."/>
            <person name="Lipzen A."/>
            <person name="Chen C."/>
            <person name="Yanf M."/>
            <person name="Daum C."/>
            <person name="Ng V."/>
            <person name="Clum A."/>
            <person name="Ohm R."/>
            <person name="Martin F."/>
            <person name="Silar P."/>
            <person name="Natvig D."/>
            <person name="Lalanne C."/>
            <person name="Gautier V."/>
            <person name="Ament-Velasquez S.L."/>
            <person name="Kruys A."/>
            <person name="Hutchinson M.I."/>
            <person name="Powell A.J."/>
            <person name="Barry K."/>
            <person name="Miller A.N."/>
            <person name="Grigoriev I.V."/>
            <person name="Debuchy R."/>
            <person name="Gladieux P."/>
            <person name="Thoren M.H."/>
            <person name="Johannesson H."/>
        </authorList>
    </citation>
    <scope>NUCLEOTIDE SEQUENCE</scope>
    <source>
        <strain evidence="7">PSN293</strain>
    </source>
</reference>
<dbReference type="GO" id="GO:0003747">
    <property type="term" value="F:translation release factor activity"/>
    <property type="evidence" value="ECO:0007669"/>
    <property type="project" value="InterPro"/>
</dbReference>
<dbReference type="PANTHER" id="PTHR46203:SF1">
    <property type="entry name" value="MITOCHONDRIAL TRANSLATION RELEASE FACTOR IN RESCUE"/>
    <property type="match status" value="1"/>
</dbReference>
<feature type="compositionally biased region" description="Basic and acidic residues" evidence="5">
    <location>
        <begin position="187"/>
        <end position="203"/>
    </location>
</feature>
<reference evidence="7" key="1">
    <citation type="journal article" date="2023" name="Mol. Phylogenet. Evol.">
        <title>Genome-scale phylogeny and comparative genomics of the fungal order Sordariales.</title>
        <authorList>
            <person name="Hensen N."/>
            <person name="Bonometti L."/>
            <person name="Westerberg I."/>
            <person name="Brannstrom I.O."/>
            <person name="Guillou S."/>
            <person name="Cros-Aarteil S."/>
            <person name="Calhoun S."/>
            <person name="Haridas S."/>
            <person name="Kuo A."/>
            <person name="Mondo S."/>
            <person name="Pangilinan J."/>
            <person name="Riley R."/>
            <person name="LaButti K."/>
            <person name="Andreopoulos B."/>
            <person name="Lipzen A."/>
            <person name="Chen C."/>
            <person name="Yan M."/>
            <person name="Daum C."/>
            <person name="Ng V."/>
            <person name="Clum A."/>
            <person name="Steindorff A."/>
            <person name="Ohm R.A."/>
            <person name="Martin F."/>
            <person name="Silar P."/>
            <person name="Natvig D.O."/>
            <person name="Lalanne C."/>
            <person name="Gautier V."/>
            <person name="Ament-Velasquez S.L."/>
            <person name="Kruys A."/>
            <person name="Hutchinson M.I."/>
            <person name="Powell A.J."/>
            <person name="Barry K."/>
            <person name="Miller A.N."/>
            <person name="Grigoriev I.V."/>
            <person name="Debuchy R."/>
            <person name="Gladieux P."/>
            <person name="Hiltunen Thoren M."/>
            <person name="Johannesson H."/>
        </authorList>
    </citation>
    <scope>NUCLEOTIDE SEQUENCE</scope>
    <source>
        <strain evidence="7">PSN293</strain>
    </source>
</reference>
<dbReference type="InterPro" id="IPR000352">
    <property type="entry name" value="Pep_chain_release_fac_I"/>
</dbReference>
<dbReference type="FunFam" id="3.30.160.20:FF:000065">
    <property type="entry name" value="Peptidyl-tRNA hydrolase domain protein"/>
    <property type="match status" value="1"/>
</dbReference>
<feature type="compositionally biased region" description="Basic and acidic residues" evidence="5">
    <location>
        <begin position="215"/>
        <end position="225"/>
    </location>
</feature>
<organism evidence="7 8">
    <name type="scientific">Rhypophila decipiens</name>
    <dbReference type="NCBI Taxonomy" id="261697"/>
    <lineage>
        <taxon>Eukaryota</taxon>
        <taxon>Fungi</taxon>
        <taxon>Dikarya</taxon>
        <taxon>Ascomycota</taxon>
        <taxon>Pezizomycotina</taxon>
        <taxon>Sordariomycetes</taxon>
        <taxon>Sordariomycetidae</taxon>
        <taxon>Sordariales</taxon>
        <taxon>Naviculisporaceae</taxon>
        <taxon>Rhypophila</taxon>
    </lineage>
</organism>
<dbReference type="SUPFAM" id="SSF75620">
    <property type="entry name" value="Release factor"/>
    <property type="match status" value="1"/>
</dbReference>
<accession>A0AAN6YKN1</accession>
<protein>
    <submittedName>
        <fullName evidence="7">RF-1 domain-containing protein</fullName>
    </submittedName>
</protein>
<keyword evidence="3" id="KW-0809">Transit peptide</keyword>
<feature type="compositionally biased region" description="Low complexity" evidence="5">
    <location>
        <begin position="175"/>
        <end position="184"/>
    </location>
</feature>
<dbReference type="InterPro" id="IPR052405">
    <property type="entry name" value="Mito_Transl_Release_Factor"/>
</dbReference>
<dbReference type="Gene3D" id="3.30.160.20">
    <property type="match status" value="1"/>
</dbReference>
<comment type="caution">
    <text evidence="7">The sequence shown here is derived from an EMBL/GenBank/DDBJ whole genome shotgun (WGS) entry which is preliminary data.</text>
</comment>
<sequence>MALPRAIGFACRCNNTGAVATRLTARRISPPLTSRDPRLLLVPAAAAPFTTNNALRASRKQMPSRPKPPPDSEIEESFLKGSGPGGQKINKTNSAVQLKHIPTGIVVKCQETRSRDQNRKIARNLLAQRLDILHNGDQSRWAIVGDHKKKKADSAAKKSRRKYKKLAEEKEKGTAAADSAAAPAQQDNDKGEVEAKPDIEIQNKGEPFNQQSEPPSREPEMSTKS</sequence>
<dbReference type="GO" id="GO:0005739">
    <property type="term" value="C:mitochondrion"/>
    <property type="evidence" value="ECO:0007669"/>
    <property type="project" value="UniProtKB-SubCell"/>
</dbReference>
<feature type="region of interest" description="Disordered" evidence="5">
    <location>
        <begin position="146"/>
        <end position="225"/>
    </location>
</feature>
<keyword evidence="4" id="KW-0496">Mitochondrion</keyword>
<feature type="domain" description="Prokaryotic-type class I peptide chain release factors" evidence="6">
    <location>
        <begin position="71"/>
        <end position="166"/>
    </location>
</feature>
<feature type="compositionally biased region" description="Basic residues" evidence="5">
    <location>
        <begin position="147"/>
        <end position="164"/>
    </location>
</feature>
<proteinExistence type="inferred from homology"/>
<keyword evidence="8" id="KW-1185">Reference proteome</keyword>
<dbReference type="Pfam" id="PF00472">
    <property type="entry name" value="RF-1"/>
    <property type="match status" value="1"/>
</dbReference>
<feature type="region of interest" description="Disordered" evidence="5">
    <location>
        <begin position="52"/>
        <end position="95"/>
    </location>
</feature>
<evidence type="ECO:0000256" key="5">
    <source>
        <dbReference type="SAM" id="MobiDB-lite"/>
    </source>
</evidence>
<dbReference type="PANTHER" id="PTHR46203">
    <property type="entry name" value="PROBABLE PEPTIDE CHAIN RELEASE FACTOR C12ORF65"/>
    <property type="match status" value="1"/>
</dbReference>
<evidence type="ECO:0000256" key="1">
    <source>
        <dbReference type="ARBA" id="ARBA00004173"/>
    </source>
</evidence>
<dbReference type="AlphaFoldDB" id="A0AAN6YKN1"/>
<evidence type="ECO:0000256" key="4">
    <source>
        <dbReference type="ARBA" id="ARBA00023128"/>
    </source>
</evidence>
<dbReference type="GO" id="GO:0032543">
    <property type="term" value="P:mitochondrial translation"/>
    <property type="evidence" value="ECO:0007669"/>
    <property type="project" value="UniProtKB-ARBA"/>
</dbReference>
<evidence type="ECO:0000256" key="3">
    <source>
        <dbReference type="ARBA" id="ARBA00022946"/>
    </source>
</evidence>
<gene>
    <name evidence="7" type="ORF">QBC37DRAFT_410271</name>
</gene>
<evidence type="ECO:0000256" key="2">
    <source>
        <dbReference type="ARBA" id="ARBA00010835"/>
    </source>
</evidence>
<evidence type="ECO:0000313" key="8">
    <source>
        <dbReference type="Proteomes" id="UP001301769"/>
    </source>
</evidence>
<evidence type="ECO:0000259" key="6">
    <source>
        <dbReference type="Pfam" id="PF00472"/>
    </source>
</evidence>
<evidence type="ECO:0000313" key="7">
    <source>
        <dbReference type="EMBL" id="KAK4219530.1"/>
    </source>
</evidence>
<name>A0AAN6YKN1_9PEZI</name>